<evidence type="ECO:0000313" key="13">
    <source>
        <dbReference type="Proteomes" id="UP000283616"/>
    </source>
</evidence>
<keyword evidence="2" id="KW-0408">Iron</keyword>
<evidence type="ECO:0000313" key="11">
    <source>
        <dbReference type="EMBL" id="UYU92378.1"/>
    </source>
</evidence>
<dbReference type="EMBL" id="CZAP01000006">
    <property type="protein sequence ID" value="CUP49918.1"/>
    <property type="molecule type" value="Genomic_DNA"/>
</dbReference>
<reference evidence="5 12" key="1">
    <citation type="submission" date="2015-09" db="EMBL/GenBank/DDBJ databases">
        <authorList>
            <consortium name="Pathogen Informatics"/>
        </authorList>
    </citation>
    <scope>NUCLEOTIDE SEQUENCE [LARGE SCALE GENOMIC DNA]</scope>
    <source>
        <strain evidence="5 12">2789STDY5834899</strain>
    </source>
</reference>
<reference evidence="8" key="5">
    <citation type="submission" date="2021-07" db="EMBL/GenBank/DDBJ databases">
        <title>Comparative genomics of Bacteroides fragilis group isolates reveals species-dependent resistance mechanisms and validates clinical tools for resistance prediction.</title>
        <authorList>
            <person name="Wallace M.J."/>
            <person name="Jean S."/>
            <person name="Wallace M.A."/>
            <person name="Carey-Ann B.D."/>
            <person name="Dantas G."/>
        </authorList>
    </citation>
    <scope>NUCLEOTIDE SEQUENCE</scope>
    <source>
        <strain evidence="8">BJH_160</strain>
    </source>
</reference>
<dbReference type="EC" id="1.1.-.-" evidence="5"/>
<dbReference type="EMBL" id="JAHYQA010000014">
    <property type="protein sequence ID" value="MCE9239575.1"/>
    <property type="molecule type" value="Genomic_DNA"/>
</dbReference>
<evidence type="ECO:0000313" key="10">
    <source>
        <dbReference type="EMBL" id="UYU73843.1"/>
    </source>
</evidence>
<name>A0A174NTE8_BACT4</name>
<evidence type="ECO:0000313" key="9">
    <source>
        <dbReference type="EMBL" id="RHL52373.1"/>
    </source>
</evidence>
<evidence type="ECO:0000313" key="5">
    <source>
        <dbReference type="EMBL" id="CUP49918.1"/>
    </source>
</evidence>
<reference evidence="9 13" key="2">
    <citation type="submission" date="2018-08" db="EMBL/GenBank/DDBJ databases">
        <title>A genome reference for cultivated species of the human gut microbiota.</title>
        <authorList>
            <person name="Zou Y."/>
            <person name="Xue W."/>
            <person name="Luo G."/>
        </authorList>
    </citation>
    <scope>NUCLEOTIDE SEQUENCE [LARGE SCALE GENOMIC DNA]</scope>
    <source>
        <strain evidence="9 13">AF37-12</strain>
    </source>
</reference>
<dbReference type="GO" id="GO:0016491">
    <property type="term" value="F:oxidoreductase activity"/>
    <property type="evidence" value="ECO:0007669"/>
    <property type="project" value="UniProtKB-KW"/>
</dbReference>
<dbReference type="InterPro" id="IPR017900">
    <property type="entry name" value="4Fe4S_Fe_S_CS"/>
</dbReference>
<dbReference type="EMBL" id="CP083681">
    <property type="protein sequence ID" value="UYU73843.1"/>
    <property type="molecule type" value="Genomic_DNA"/>
</dbReference>
<dbReference type="EMBL" id="CP083685">
    <property type="protein sequence ID" value="UYU92378.1"/>
    <property type="molecule type" value="Genomic_DNA"/>
</dbReference>
<dbReference type="InterPro" id="IPR017896">
    <property type="entry name" value="4Fe4S_Fe-S-bd"/>
</dbReference>
<evidence type="ECO:0000313" key="8">
    <source>
        <dbReference type="EMBL" id="MCE9239575.1"/>
    </source>
</evidence>
<dbReference type="EMBL" id="QROV01000054">
    <property type="protein sequence ID" value="RHL52373.1"/>
    <property type="molecule type" value="Genomic_DNA"/>
</dbReference>
<dbReference type="EMBL" id="WCRS01000029">
    <property type="protein sequence ID" value="KAB4468852.1"/>
    <property type="molecule type" value="Genomic_DNA"/>
</dbReference>
<evidence type="ECO:0000313" key="12">
    <source>
        <dbReference type="Proteomes" id="UP000095576"/>
    </source>
</evidence>
<reference evidence="10" key="4">
    <citation type="submission" date="2021-06" db="EMBL/GenBank/DDBJ databases">
        <title>Interrogation of the integrated mobile genetic elements in gut-associated Bacteroides with a consensus prediction approach.</title>
        <authorList>
            <person name="Campbell D.E."/>
            <person name="Leigh J.R."/>
            <person name="Kim T."/>
            <person name="England W."/>
            <person name="Whitaker R.J."/>
            <person name="Degnan P.H."/>
        </authorList>
    </citation>
    <scope>NUCLEOTIDE SEQUENCE</scope>
    <source>
        <strain evidence="11">VPI-3443</strain>
        <strain evidence="10">VPI-BTDOT2</strain>
    </source>
</reference>
<dbReference type="RefSeq" id="WP_016268758.1">
    <property type="nucleotide sequence ID" value="NZ_BQNN01000001.1"/>
</dbReference>
<reference evidence="14 15" key="3">
    <citation type="journal article" date="2019" name="Nat. Med.">
        <title>A library of human gut bacterial isolates paired with longitudinal multiomics data enables mechanistic microbiome research.</title>
        <authorList>
            <person name="Poyet M."/>
            <person name="Groussin M."/>
            <person name="Gibbons S.M."/>
            <person name="Avila-Pacheco J."/>
            <person name="Jiang X."/>
            <person name="Kearney S.M."/>
            <person name="Perrotta A.R."/>
            <person name="Berdy B."/>
            <person name="Zhao S."/>
            <person name="Lieberman T.D."/>
            <person name="Swanson P.K."/>
            <person name="Smith M."/>
            <person name="Roesemann S."/>
            <person name="Alexander J.E."/>
            <person name="Rich S.A."/>
            <person name="Livny J."/>
            <person name="Vlamakis H."/>
            <person name="Clish C."/>
            <person name="Bullock K."/>
            <person name="Deik A."/>
            <person name="Scott J."/>
            <person name="Pierce K.A."/>
            <person name="Xavier R.J."/>
            <person name="Alm E.J."/>
        </authorList>
    </citation>
    <scope>NUCLEOTIDE SEQUENCE [LARGE SCALE GENOMIC DNA]</scope>
    <source>
        <strain evidence="7 15">BIOML-A156</strain>
        <strain evidence="6 14">BIOML-A165</strain>
    </source>
</reference>
<dbReference type="Proteomes" id="UP001162960">
    <property type="component" value="Chromosome"/>
</dbReference>
<keyword evidence="3" id="KW-0411">Iron-sulfur</keyword>
<evidence type="ECO:0000256" key="3">
    <source>
        <dbReference type="ARBA" id="ARBA00023014"/>
    </source>
</evidence>
<dbReference type="EMBL" id="WCSB01000012">
    <property type="protein sequence ID" value="KAB4451176.1"/>
    <property type="molecule type" value="Genomic_DNA"/>
</dbReference>
<dbReference type="PANTHER" id="PTHR42827">
    <property type="entry name" value="IRON-SULFUR CLUSTER-BINDING PROTEIN-RELATED"/>
    <property type="match status" value="1"/>
</dbReference>
<dbReference type="PROSITE" id="PS00198">
    <property type="entry name" value="4FE4S_FER_1"/>
    <property type="match status" value="1"/>
</dbReference>
<keyword evidence="5" id="KW-0560">Oxidoreductase</keyword>
<organism evidence="5 12">
    <name type="scientific">Bacteroides thetaiotaomicron</name>
    <dbReference type="NCBI Taxonomy" id="818"/>
    <lineage>
        <taxon>Bacteria</taxon>
        <taxon>Pseudomonadati</taxon>
        <taxon>Bacteroidota</taxon>
        <taxon>Bacteroidia</taxon>
        <taxon>Bacteroidales</taxon>
        <taxon>Bacteroidaceae</taxon>
        <taxon>Bacteroides</taxon>
    </lineage>
</organism>
<evidence type="ECO:0000313" key="7">
    <source>
        <dbReference type="EMBL" id="KAB4468852.1"/>
    </source>
</evidence>
<feature type="domain" description="4Fe-4S ferredoxin-type" evidence="4">
    <location>
        <begin position="154"/>
        <end position="183"/>
    </location>
</feature>
<evidence type="ECO:0000313" key="6">
    <source>
        <dbReference type="EMBL" id="KAB4451176.1"/>
    </source>
</evidence>
<evidence type="ECO:0000256" key="2">
    <source>
        <dbReference type="ARBA" id="ARBA00023004"/>
    </source>
</evidence>
<sequence length="220" mass="24305">MTNKEIKKLCRSFGADLVGVASVERFVNAPKGYHPTDVMPTAKSVISLGMVLPKDILEQDIRTYTDIRNEAVKKMDKVAADVAAELKGLKYKAVSIVSLSGKFVDGHFRSRVSLKHAAELAGLGVIARNYLLTNNKYGNLLWFTAVVTSLELEPDPLATYQVCNNCNLCVDLCPSGALTDENNFSQKGCRKVCYITVKGVLELRCWQCRNVCPYKHGIND</sequence>
<evidence type="ECO:0000256" key="1">
    <source>
        <dbReference type="ARBA" id="ARBA00022723"/>
    </source>
</evidence>
<dbReference type="Proteomes" id="UP001200544">
    <property type="component" value="Unassembled WGS sequence"/>
</dbReference>
<dbReference type="Proteomes" id="UP000460317">
    <property type="component" value="Unassembled WGS sequence"/>
</dbReference>
<dbReference type="Proteomes" id="UP000095576">
    <property type="component" value="Unassembled WGS sequence"/>
</dbReference>
<dbReference type="GO" id="GO:0046872">
    <property type="term" value="F:metal ion binding"/>
    <property type="evidence" value="ECO:0007669"/>
    <property type="project" value="UniProtKB-KW"/>
</dbReference>
<evidence type="ECO:0000259" key="4">
    <source>
        <dbReference type="PROSITE" id="PS51379"/>
    </source>
</evidence>
<dbReference type="PROSITE" id="PS51379">
    <property type="entry name" value="4FE4S_FER_2"/>
    <property type="match status" value="1"/>
</dbReference>
<gene>
    <name evidence="5" type="primary">queG_2</name>
    <name evidence="9" type="ORF">DW011_25105</name>
    <name evidence="5" type="ORF">ERS852511_02307</name>
    <name evidence="7" type="ORF">GAN59_23305</name>
    <name evidence="6" type="ORF">GAN93_13870</name>
    <name evidence="8" type="ORF">K0H07_20745</name>
    <name evidence="10" type="ORF">KQP59_12320</name>
    <name evidence="11" type="ORF">KQP74_07040</name>
</gene>
<proteinExistence type="predicted"/>
<evidence type="ECO:0000313" key="15">
    <source>
        <dbReference type="Proteomes" id="UP000488521"/>
    </source>
</evidence>
<protein>
    <submittedName>
        <fullName evidence="5">(Fe-S)-binding protein</fullName>
        <ecNumber evidence="5">1.1.-.-</ecNumber>
    </submittedName>
    <submittedName>
        <fullName evidence="6">Epoxyqueuosine reductase</fullName>
    </submittedName>
</protein>
<dbReference type="SUPFAM" id="SSF54862">
    <property type="entry name" value="4Fe-4S ferredoxins"/>
    <property type="match status" value="1"/>
</dbReference>
<evidence type="ECO:0000313" key="14">
    <source>
        <dbReference type="Proteomes" id="UP000460317"/>
    </source>
</evidence>
<keyword evidence="1" id="KW-0479">Metal-binding</keyword>
<dbReference type="PANTHER" id="PTHR42827:SF1">
    <property type="entry name" value="IRON-SULFUR CLUSTER-BINDING PROTEIN"/>
    <property type="match status" value="1"/>
</dbReference>
<dbReference type="Proteomes" id="UP001156216">
    <property type="component" value="Chromosome"/>
</dbReference>
<accession>A0A174NTE8</accession>
<dbReference type="Proteomes" id="UP000283616">
    <property type="component" value="Unassembled WGS sequence"/>
</dbReference>
<dbReference type="Proteomes" id="UP000488521">
    <property type="component" value="Unassembled WGS sequence"/>
</dbReference>
<dbReference type="AlphaFoldDB" id="A0A174NTE8"/>
<dbReference type="GO" id="GO:0051536">
    <property type="term" value="F:iron-sulfur cluster binding"/>
    <property type="evidence" value="ECO:0007669"/>
    <property type="project" value="UniProtKB-KW"/>
</dbReference>